<keyword evidence="3" id="KW-0547">Nucleotide-binding</keyword>
<evidence type="ECO:0000256" key="2">
    <source>
        <dbReference type="ARBA" id="ARBA00022598"/>
    </source>
</evidence>
<evidence type="ECO:0000256" key="5">
    <source>
        <dbReference type="SAM" id="SignalP"/>
    </source>
</evidence>
<dbReference type="InterPro" id="IPR025110">
    <property type="entry name" value="AMP-bd_C"/>
</dbReference>
<name>A0A139AP40_GONPJ</name>
<evidence type="ECO:0000256" key="1">
    <source>
        <dbReference type="ARBA" id="ARBA00006432"/>
    </source>
</evidence>
<dbReference type="STRING" id="1344416.A0A139AP40"/>
<evidence type="ECO:0000256" key="4">
    <source>
        <dbReference type="ARBA" id="ARBA00022840"/>
    </source>
</evidence>
<dbReference type="GO" id="GO:0005524">
    <property type="term" value="F:ATP binding"/>
    <property type="evidence" value="ECO:0007669"/>
    <property type="project" value="UniProtKB-KW"/>
</dbReference>
<dbReference type="Gene3D" id="3.40.50.12780">
    <property type="entry name" value="N-terminal domain of ligase-like"/>
    <property type="match status" value="1"/>
</dbReference>
<dbReference type="GO" id="GO:0004467">
    <property type="term" value="F:long-chain fatty acid-CoA ligase activity"/>
    <property type="evidence" value="ECO:0007669"/>
    <property type="project" value="TreeGrafter"/>
</dbReference>
<feature type="domain" description="AMP-binding enzyme C-terminal" evidence="7">
    <location>
        <begin position="535"/>
        <end position="608"/>
    </location>
</feature>
<dbReference type="Proteomes" id="UP000070544">
    <property type="component" value="Unassembled WGS sequence"/>
</dbReference>
<keyword evidence="2" id="KW-0436">Ligase</keyword>
<sequence length="662" mass="73807">MSRLALGAVSAIAAAALVNEELGLSRDWSSISAQKKAAQIAAAESAAGRFSNVERFILHAKNKPDEEYLVFQNSPGAGDTVDSDGFPNTRRYTWRETDLESNRLANFMLDTGIKPGDMIAILYENTPEFVFLLLAAWKIGCSVAFQNYNQRGRVFLHSFSISKSQVLFFEPAVANILNEDGVADELRNRGIRLVCYTNVPIPLPGKQIPFDFPAELVPSHELRFKASDADIPKSTRSHVTWSSIGSLIYTSGTTGLPKAATMTHARMFSGQLRFQLQGLINSTDRGFVVAPLFHSGANIILQSTFIVGIPFICTRKFSASKFFEYAAQTGGTTFHYVGEILRYLVLSPPSPYDRKHNVRKCVGNGLRADIWDTFRDRFGIKLIGELYGSTEGCGNAATLNVWGKKGAIGFQGLAYRIMNAETLPQIVKINPITEEFVRGPDGFCIPCGINEPGEFVGKVVPLPARIKETNWDGYYGNPEASNKKVIRDVFKKGDQWIRTGDLIMRDRKGWIYFVDRLGDTFRWKGENVSTMEVRDVMMKSGYLDEANVYGVTVPSRPDGRAGMAAVVLKEEFRYDFNGTLKKLGQFCQRELPPYAVPRFVRLLENMDAVTTATFKHRKIELQKEGFDPKQVSDKLFFYVENKGFVTMTGAIYNEVVGGKAKL</sequence>
<proteinExistence type="inferred from homology"/>
<keyword evidence="9" id="KW-1185">Reference proteome</keyword>
<evidence type="ECO:0000259" key="7">
    <source>
        <dbReference type="Pfam" id="PF13193"/>
    </source>
</evidence>
<evidence type="ECO:0000313" key="9">
    <source>
        <dbReference type="Proteomes" id="UP000070544"/>
    </source>
</evidence>
<dbReference type="OrthoDB" id="288590at2759"/>
<evidence type="ECO:0000313" key="8">
    <source>
        <dbReference type="EMBL" id="KXS18519.1"/>
    </source>
</evidence>
<protein>
    <submittedName>
        <fullName evidence="8">Acetyl-CoA synthetase-like protein</fullName>
    </submittedName>
</protein>
<gene>
    <name evidence="8" type="ORF">M427DRAFT_121315</name>
</gene>
<keyword evidence="4" id="KW-0067">ATP-binding</keyword>
<dbReference type="OMA" id="IYRDVFK"/>
<dbReference type="GO" id="GO:0005886">
    <property type="term" value="C:plasma membrane"/>
    <property type="evidence" value="ECO:0007669"/>
    <property type="project" value="TreeGrafter"/>
</dbReference>
<feature type="signal peptide" evidence="5">
    <location>
        <begin position="1"/>
        <end position="15"/>
    </location>
</feature>
<organism evidence="8 9">
    <name type="scientific">Gonapodya prolifera (strain JEL478)</name>
    <name type="common">Monoblepharis prolifera</name>
    <dbReference type="NCBI Taxonomy" id="1344416"/>
    <lineage>
        <taxon>Eukaryota</taxon>
        <taxon>Fungi</taxon>
        <taxon>Fungi incertae sedis</taxon>
        <taxon>Chytridiomycota</taxon>
        <taxon>Chytridiomycota incertae sedis</taxon>
        <taxon>Monoblepharidomycetes</taxon>
        <taxon>Monoblepharidales</taxon>
        <taxon>Gonapodyaceae</taxon>
        <taxon>Gonapodya</taxon>
    </lineage>
</organism>
<dbReference type="Pfam" id="PF00501">
    <property type="entry name" value="AMP-binding"/>
    <property type="match status" value="1"/>
</dbReference>
<reference evidence="8 9" key="1">
    <citation type="journal article" date="2015" name="Genome Biol. Evol.">
        <title>Phylogenomic analyses indicate that early fungi evolved digesting cell walls of algal ancestors of land plants.</title>
        <authorList>
            <person name="Chang Y."/>
            <person name="Wang S."/>
            <person name="Sekimoto S."/>
            <person name="Aerts A.L."/>
            <person name="Choi C."/>
            <person name="Clum A."/>
            <person name="LaButti K.M."/>
            <person name="Lindquist E.A."/>
            <person name="Yee Ngan C."/>
            <person name="Ohm R.A."/>
            <person name="Salamov A.A."/>
            <person name="Grigoriev I.V."/>
            <person name="Spatafora J.W."/>
            <person name="Berbee M.L."/>
        </authorList>
    </citation>
    <scope>NUCLEOTIDE SEQUENCE [LARGE SCALE GENOMIC DNA]</scope>
    <source>
        <strain evidence="8 9">JEL478</strain>
    </source>
</reference>
<dbReference type="GO" id="GO:0044539">
    <property type="term" value="P:long-chain fatty acid import into cell"/>
    <property type="evidence" value="ECO:0007669"/>
    <property type="project" value="TreeGrafter"/>
</dbReference>
<dbReference type="PANTHER" id="PTHR43107:SF15">
    <property type="entry name" value="FATTY ACID TRANSPORT PROTEIN 3, ISOFORM A"/>
    <property type="match status" value="1"/>
</dbReference>
<dbReference type="PROSITE" id="PS00455">
    <property type="entry name" value="AMP_BINDING"/>
    <property type="match status" value="1"/>
</dbReference>
<evidence type="ECO:0000259" key="6">
    <source>
        <dbReference type="Pfam" id="PF00501"/>
    </source>
</evidence>
<dbReference type="InterPro" id="IPR020845">
    <property type="entry name" value="AMP-binding_CS"/>
</dbReference>
<dbReference type="AlphaFoldDB" id="A0A139AP40"/>
<dbReference type="InterPro" id="IPR045851">
    <property type="entry name" value="AMP-bd_C_sf"/>
</dbReference>
<keyword evidence="5" id="KW-0732">Signal</keyword>
<feature type="chain" id="PRO_5013311844" evidence="5">
    <location>
        <begin position="16"/>
        <end position="662"/>
    </location>
</feature>
<dbReference type="InterPro" id="IPR042099">
    <property type="entry name" value="ANL_N_sf"/>
</dbReference>
<dbReference type="EMBL" id="KQ965742">
    <property type="protein sequence ID" value="KXS18519.1"/>
    <property type="molecule type" value="Genomic_DNA"/>
</dbReference>
<dbReference type="PANTHER" id="PTHR43107">
    <property type="entry name" value="LONG-CHAIN FATTY ACID TRANSPORT PROTEIN"/>
    <property type="match status" value="1"/>
</dbReference>
<dbReference type="Gene3D" id="3.30.300.30">
    <property type="match status" value="1"/>
</dbReference>
<dbReference type="Pfam" id="PF13193">
    <property type="entry name" value="AMP-binding_C"/>
    <property type="match status" value="1"/>
</dbReference>
<dbReference type="GO" id="GO:0005324">
    <property type="term" value="F:long-chain fatty acid transmembrane transporter activity"/>
    <property type="evidence" value="ECO:0007669"/>
    <property type="project" value="TreeGrafter"/>
</dbReference>
<comment type="similarity">
    <text evidence="1">Belongs to the ATP-dependent AMP-binding enzyme family.</text>
</comment>
<accession>A0A139AP40</accession>
<dbReference type="InterPro" id="IPR000873">
    <property type="entry name" value="AMP-dep_synth/lig_dom"/>
</dbReference>
<evidence type="ECO:0000256" key="3">
    <source>
        <dbReference type="ARBA" id="ARBA00022741"/>
    </source>
</evidence>
<dbReference type="SUPFAM" id="SSF56801">
    <property type="entry name" value="Acetyl-CoA synthetase-like"/>
    <property type="match status" value="1"/>
</dbReference>
<feature type="domain" description="AMP-dependent synthetase/ligase" evidence="6">
    <location>
        <begin position="60"/>
        <end position="423"/>
    </location>
</feature>